<name>A0A835GUX0_9MAGN</name>
<dbReference type="PANTHER" id="PTHR31170">
    <property type="entry name" value="BNAC04G53230D PROTEIN"/>
    <property type="match status" value="1"/>
</dbReference>
<dbReference type="Pfam" id="PF03140">
    <property type="entry name" value="DUF247"/>
    <property type="match status" value="1"/>
</dbReference>
<dbReference type="AlphaFoldDB" id="A0A835GUX0"/>
<protein>
    <submittedName>
        <fullName evidence="1">Uncharacterized protein</fullName>
    </submittedName>
</protein>
<comment type="caution">
    <text evidence="1">The sequence shown here is derived from an EMBL/GenBank/DDBJ whole genome shotgun (WGS) entry which is preliminary data.</text>
</comment>
<accession>A0A835GUX0</accession>
<dbReference type="InterPro" id="IPR004158">
    <property type="entry name" value="DUF247_pln"/>
</dbReference>
<organism evidence="1 2">
    <name type="scientific">Coptis chinensis</name>
    <dbReference type="NCBI Taxonomy" id="261450"/>
    <lineage>
        <taxon>Eukaryota</taxon>
        <taxon>Viridiplantae</taxon>
        <taxon>Streptophyta</taxon>
        <taxon>Embryophyta</taxon>
        <taxon>Tracheophyta</taxon>
        <taxon>Spermatophyta</taxon>
        <taxon>Magnoliopsida</taxon>
        <taxon>Ranunculales</taxon>
        <taxon>Ranunculaceae</taxon>
        <taxon>Coptidoideae</taxon>
        <taxon>Coptis</taxon>
    </lineage>
</organism>
<dbReference type="Proteomes" id="UP000631114">
    <property type="component" value="Unassembled WGS sequence"/>
</dbReference>
<sequence length="91" mass="9933">MLEIPTVTISDSTNSRFRNLIALEQSGKDEATYFTNYVLLLDCLINTSSDVALLRECGIITSVMGSDEEVSKMINKLCKGSITNQYGAYGG</sequence>
<dbReference type="EMBL" id="JADFTS010000009">
    <property type="protein sequence ID" value="KAF9588001.1"/>
    <property type="molecule type" value="Genomic_DNA"/>
</dbReference>
<evidence type="ECO:0000313" key="2">
    <source>
        <dbReference type="Proteomes" id="UP000631114"/>
    </source>
</evidence>
<reference evidence="1 2" key="1">
    <citation type="submission" date="2020-10" db="EMBL/GenBank/DDBJ databases">
        <title>The Coptis chinensis genome and diversification of protoberbering-type alkaloids.</title>
        <authorList>
            <person name="Wang B."/>
            <person name="Shu S."/>
            <person name="Song C."/>
            <person name="Liu Y."/>
        </authorList>
    </citation>
    <scope>NUCLEOTIDE SEQUENCE [LARGE SCALE GENOMIC DNA]</scope>
    <source>
        <strain evidence="1">HL-2020</strain>
        <tissue evidence="1">Leaf</tissue>
    </source>
</reference>
<keyword evidence="2" id="KW-1185">Reference proteome</keyword>
<dbReference type="PANTHER" id="PTHR31170:SF25">
    <property type="entry name" value="BNAA09G04570D PROTEIN"/>
    <property type="match status" value="1"/>
</dbReference>
<dbReference type="OrthoDB" id="672127at2759"/>
<proteinExistence type="predicted"/>
<gene>
    <name evidence="1" type="ORF">IFM89_006880</name>
</gene>
<evidence type="ECO:0000313" key="1">
    <source>
        <dbReference type="EMBL" id="KAF9588001.1"/>
    </source>
</evidence>